<feature type="non-terminal residue" evidence="2">
    <location>
        <position position="1"/>
    </location>
</feature>
<comment type="caution">
    <text evidence="2">The sequence shown here is derived from an EMBL/GenBank/DDBJ whole genome shotgun (WGS) entry which is preliminary data.</text>
</comment>
<sequence length="72" mass="7920">GAPERNRFSARVTDVVFQGESLRVFLALDDGTPLSLRQPSHFEAARRIPPIGERLAVSLHPQDTIIVPKTDG</sequence>
<organism evidence="2 3">
    <name type="scientific">Bosea psychrotolerans</name>
    <dbReference type="NCBI Taxonomy" id="1871628"/>
    <lineage>
        <taxon>Bacteria</taxon>
        <taxon>Pseudomonadati</taxon>
        <taxon>Pseudomonadota</taxon>
        <taxon>Alphaproteobacteria</taxon>
        <taxon>Hyphomicrobiales</taxon>
        <taxon>Boseaceae</taxon>
        <taxon>Bosea</taxon>
    </lineage>
</organism>
<reference evidence="2 3" key="1">
    <citation type="submission" date="2018-01" db="EMBL/GenBank/DDBJ databases">
        <title>Genomic Encyclopedia of Type Strains, Phase III (KMG-III): the genomes of soil and plant-associated and newly described type strains.</title>
        <authorList>
            <person name="Whitman W."/>
        </authorList>
    </citation>
    <scope>NUCLEOTIDE SEQUENCE [LARGE SCALE GENOMIC DNA]</scope>
    <source>
        <strain evidence="2 3">1131</strain>
    </source>
</reference>
<accession>A0A2S4LRM6</accession>
<name>A0A2S4LRM6_9HYPH</name>
<gene>
    <name evidence="2" type="ORF">CYD53_1441</name>
</gene>
<protein>
    <submittedName>
        <fullName evidence="2">TOBE domain-containing protein</fullName>
    </submittedName>
</protein>
<dbReference type="RefSeq" id="WP_146056044.1">
    <property type="nucleotide sequence ID" value="NZ_PQFZ01000044.1"/>
</dbReference>
<dbReference type="SUPFAM" id="SSF50331">
    <property type="entry name" value="MOP-like"/>
    <property type="match status" value="1"/>
</dbReference>
<dbReference type="GO" id="GO:0022857">
    <property type="term" value="F:transmembrane transporter activity"/>
    <property type="evidence" value="ECO:0007669"/>
    <property type="project" value="InterPro"/>
</dbReference>
<evidence type="ECO:0000259" key="1">
    <source>
        <dbReference type="Pfam" id="PF08402"/>
    </source>
</evidence>
<evidence type="ECO:0000313" key="3">
    <source>
        <dbReference type="Proteomes" id="UP000236919"/>
    </source>
</evidence>
<dbReference type="Proteomes" id="UP000236919">
    <property type="component" value="Unassembled WGS sequence"/>
</dbReference>
<dbReference type="EMBL" id="PQFZ01000044">
    <property type="protein sequence ID" value="POR45101.1"/>
    <property type="molecule type" value="Genomic_DNA"/>
</dbReference>
<dbReference type="InterPro" id="IPR013611">
    <property type="entry name" value="Transp-assoc_OB_typ2"/>
</dbReference>
<dbReference type="Pfam" id="PF08402">
    <property type="entry name" value="TOBE_2"/>
    <property type="match status" value="1"/>
</dbReference>
<dbReference type="OrthoDB" id="9802264at2"/>
<dbReference type="InterPro" id="IPR008995">
    <property type="entry name" value="Mo/tungstate-bd_C_term_dom"/>
</dbReference>
<keyword evidence="3" id="KW-1185">Reference proteome</keyword>
<feature type="domain" description="Transport-associated OB type 2" evidence="1">
    <location>
        <begin position="5"/>
        <end position="65"/>
    </location>
</feature>
<dbReference type="AlphaFoldDB" id="A0A2S4LRM6"/>
<proteinExistence type="predicted"/>
<dbReference type="GO" id="GO:0005524">
    <property type="term" value="F:ATP binding"/>
    <property type="evidence" value="ECO:0007669"/>
    <property type="project" value="InterPro"/>
</dbReference>
<evidence type="ECO:0000313" key="2">
    <source>
        <dbReference type="EMBL" id="POR45101.1"/>
    </source>
</evidence>
<dbReference type="GO" id="GO:0043190">
    <property type="term" value="C:ATP-binding cassette (ABC) transporter complex"/>
    <property type="evidence" value="ECO:0007669"/>
    <property type="project" value="InterPro"/>
</dbReference>